<dbReference type="RefSeq" id="WP_147390139.1">
    <property type="nucleotide sequence ID" value="NZ_AQHF01000034.1"/>
</dbReference>
<dbReference type="AlphaFoldDB" id="A0A8I0N298"/>
<dbReference type="SUPFAM" id="SSF55729">
    <property type="entry name" value="Acyl-CoA N-acyltransferases (Nat)"/>
    <property type="match status" value="1"/>
</dbReference>
<dbReference type="Pfam" id="PF13302">
    <property type="entry name" value="Acetyltransf_3"/>
    <property type="match status" value="1"/>
</dbReference>
<dbReference type="GO" id="GO:0016747">
    <property type="term" value="F:acyltransferase activity, transferring groups other than amino-acyl groups"/>
    <property type="evidence" value="ECO:0007669"/>
    <property type="project" value="InterPro"/>
</dbReference>
<dbReference type="PROSITE" id="PS51186">
    <property type="entry name" value="GNAT"/>
    <property type="match status" value="1"/>
</dbReference>
<dbReference type="InterPro" id="IPR051531">
    <property type="entry name" value="N-acetyltransferase"/>
</dbReference>
<name>A0A8I0N298_9GAMM</name>
<accession>A0A8I0N298</accession>
<dbReference type="InterPro" id="IPR016181">
    <property type="entry name" value="Acyl_CoA_acyltransferase"/>
</dbReference>
<dbReference type="Gene3D" id="3.40.630.30">
    <property type="match status" value="1"/>
</dbReference>
<proteinExistence type="predicted"/>
<evidence type="ECO:0000259" key="1">
    <source>
        <dbReference type="PROSITE" id="PS51186"/>
    </source>
</evidence>
<dbReference type="InterPro" id="IPR000182">
    <property type="entry name" value="GNAT_dom"/>
</dbReference>
<evidence type="ECO:0000313" key="3">
    <source>
        <dbReference type="Proteomes" id="UP000660708"/>
    </source>
</evidence>
<feature type="domain" description="N-acetyltransferase" evidence="1">
    <location>
        <begin position="8"/>
        <end position="173"/>
    </location>
</feature>
<protein>
    <recommendedName>
        <fullName evidence="1">N-acetyltransferase domain-containing protein</fullName>
    </recommendedName>
</protein>
<dbReference type="Proteomes" id="UP000660708">
    <property type="component" value="Unassembled WGS sequence"/>
</dbReference>
<dbReference type="PANTHER" id="PTHR43792">
    <property type="entry name" value="GNAT FAMILY, PUTATIVE (AFU_ORTHOLOGUE AFUA_3G00765)-RELATED-RELATED"/>
    <property type="match status" value="1"/>
</dbReference>
<organism evidence="2 3">
    <name type="scientific">Pseudoalteromonas peptidolytica F12-50-A1</name>
    <dbReference type="NCBI Taxonomy" id="1315280"/>
    <lineage>
        <taxon>Bacteria</taxon>
        <taxon>Pseudomonadati</taxon>
        <taxon>Pseudomonadota</taxon>
        <taxon>Gammaproteobacteria</taxon>
        <taxon>Alteromonadales</taxon>
        <taxon>Pseudoalteromonadaceae</taxon>
        <taxon>Pseudoalteromonas</taxon>
    </lineage>
</organism>
<keyword evidence="3" id="KW-1185">Reference proteome</keyword>
<gene>
    <name evidence="2" type="ORF">PPEP_b1209</name>
</gene>
<reference evidence="2 3" key="1">
    <citation type="submission" date="2015-06" db="EMBL/GenBank/DDBJ databases">
        <title>Genome sequence of Pseudoalteromonas peptidolytica.</title>
        <authorList>
            <person name="Xie B.-B."/>
            <person name="Rong J.-C."/>
            <person name="Qin Q.-L."/>
            <person name="Zhang Y.-Z."/>
        </authorList>
    </citation>
    <scope>NUCLEOTIDE SEQUENCE [LARGE SCALE GENOMIC DNA]</scope>
    <source>
        <strain evidence="2 3">F12-50-A1</strain>
    </source>
</reference>
<sequence>MQFETKRLSIRRMTMADLDAVFAHRKSPITSKYIGLPATRESAKERLRQACKPWNAEPGERLILAIIHKTRAQLIGELVFKYVDKTQKIGEIGLRLAEREIGKGYGLEAASALIEQGFNSFNVNIIQAICAVDNLQSQRLMVKLGMKRKSCLPAFLDIAGDKHDAYIYQIYNKKIC</sequence>
<dbReference type="EMBL" id="AQHF01000034">
    <property type="protein sequence ID" value="MBE0349244.1"/>
    <property type="molecule type" value="Genomic_DNA"/>
</dbReference>
<comment type="caution">
    <text evidence="2">The sequence shown here is derived from an EMBL/GenBank/DDBJ whole genome shotgun (WGS) entry which is preliminary data.</text>
</comment>
<evidence type="ECO:0000313" key="2">
    <source>
        <dbReference type="EMBL" id="MBE0349244.1"/>
    </source>
</evidence>